<proteinExistence type="predicted"/>
<keyword evidence="1" id="KW-0472">Membrane</keyword>
<evidence type="ECO:0000313" key="2">
    <source>
        <dbReference type="EMBL" id="NVN19114.1"/>
    </source>
</evidence>
<reference evidence="2 3" key="1">
    <citation type="submission" date="2020-01" db="EMBL/GenBank/DDBJ databases">
        <title>Draft Genome Analysis of Muricauda sp. HICW Isolated from coastal seawater of PR China.</title>
        <authorList>
            <person name="Chen M.-X."/>
        </authorList>
    </citation>
    <scope>NUCLEOTIDE SEQUENCE [LARGE SCALE GENOMIC DNA]</scope>
    <source>
        <strain evidence="2 3">HICW</strain>
    </source>
</reference>
<dbReference type="AlphaFoldDB" id="A0A850NG87"/>
<dbReference type="RefSeq" id="WP_176620760.1">
    <property type="nucleotide sequence ID" value="NZ_WYET01000005.1"/>
</dbReference>
<dbReference type="EMBL" id="WYET01000005">
    <property type="protein sequence ID" value="NVN19114.1"/>
    <property type="molecule type" value="Genomic_DNA"/>
</dbReference>
<name>A0A850NG87_9FLAO</name>
<accession>A0A850NG87</accession>
<dbReference type="Proteomes" id="UP000558089">
    <property type="component" value="Unassembled WGS sequence"/>
</dbReference>
<dbReference type="PANTHER" id="PTHR21180">
    <property type="entry name" value="ENDONUCLEASE/EXONUCLEASE/PHOSPHATASE FAMILY DOMAIN-CONTAINING PROTEIN 1"/>
    <property type="match status" value="1"/>
</dbReference>
<protein>
    <submittedName>
        <fullName evidence="2">Helix-hairpin-helix domain-containing protein</fullName>
    </submittedName>
</protein>
<evidence type="ECO:0000313" key="3">
    <source>
        <dbReference type="Proteomes" id="UP000558089"/>
    </source>
</evidence>
<dbReference type="Gene3D" id="1.10.150.280">
    <property type="entry name" value="AF1531-like domain"/>
    <property type="match status" value="2"/>
</dbReference>
<organism evidence="2 3">
    <name type="scientific">Flagellimonas chongwuensis</name>
    <dbReference type="NCBI Taxonomy" id="2697365"/>
    <lineage>
        <taxon>Bacteria</taxon>
        <taxon>Pseudomonadati</taxon>
        <taxon>Bacteroidota</taxon>
        <taxon>Flavobacteriia</taxon>
        <taxon>Flavobacteriales</taxon>
        <taxon>Flavobacteriaceae</taxon>
        <taxon>Flagellimonas</taxon>
    </lineage>
</organism>
<dbReference type="InterPro" id="IPR051675">
    <property type="entry name" value="Endo/Exo/Phosphatase_dom_1"/>
</dbReference>
<dbReference type="InterPro" id="IPR010994">
    <property type="entry name" value="RuvA_2-like"/>
</dbReference>
<sequence length="284" mass="32503">MKRQSHFRFNKQERSGIFFLLLIVVVLQCGYYYVKANPSNLKSDFALNAVEQTKIDSLKKERFDKSQKIYPFNPNYLTDYKGYQLGLSSVELDRLFAFREKGKYVNSDKEFQSVTQVSDSLLNVISPYFQFPDWAGKSQTVKRTTSHPANETNIKDLNTATVEELRQVYGIGATLSERIIKFRDRLGGFLVNEQLYDVYGLEPNVVDKALLKFQVVEIPVVAKINVNTANAKELSRLVYINSSLASNIVEYRDKNGLFASLQELSQVDGFPTEKLDRIALYLSL</sequence>
<dbReference type="SUPFAM" id="SSF47781">
    <property type="entry name" value="RuvA domain 2-like"/>
    <property type="match status" value="2"/>
</dbReference>
<gene>
    <name evidence="2" type="ORF">GUA46_12265</name>
</gene>
<keyword evidence="1" id="KW-1133">Transmembrane helix</keyword>
<dbReference type="Pfam" id="PF12836">
    <property type="entry name" value="HHH_3"/>
    <property type="match status" value="2"/>
</dbReference>
<keyword evidence="3" id="KW-1185">Reference proteome</keyword>
<feature type="transmembrane region" description="Helical" evidence="1">
    <location>
        <begin position="16"/>
        <end position="34"/>
    </location>
</feature>
<comment type="caution">
    <text evidence="2">The sequence shown here is derived from an EMBL/GenBank/DDBJ whole genome shotgun (WGS) entry which is preliminary data.</text>
</comment>
<evidence type="ECO:0000256" key="1">
    <source>
        <dbReference type="SAM" id="Phobius"/>
    </source>
</evidence>
<keyword evidence="1" id="KW-0812">Transmembrane</keyword>
<dbReference type="PANTHER" id="PTHR21180:SF32">
    <property type="entry name" value="ENDONUCLEASE_EXONUCLEASE_PHOSPHATASE FAMILY DOMAIN-CONTAINING PROTEIN 1"/>
    <property type="match status" value="1"/>
</dbReference>